<name>A0AAJ4P856_ACILW</name>
<sequence length="189" mass="21588">MHQLELVLDCFIDNLPKKPYCSNDLSQGLLVRPKKIAVNYKYLQANSPYYQHYLILDLDYDAVMTEMLYSKVGVPLPNILVENPENGKAHVLFHLNTPIYTTDASRPKPIIYANAILKRLQQLLEADQGYSGLITKNPLSSEWRAYTLRSKPYSLNELARNLDLNWKEANQPVKQDEAIGLGRVNGQLN</sequence>
<evidence type="ECO:0000313" key="1">
    <source>
        <dbReference type="EMBL" id="QXR09048.1"/>
    </source>
</evidence>
<dbReference type="InterPro" id="IPR004322">
    <property type="entry name" value="Plasmid_replicase_bac"/>
</dbReference>
<dbReference type="AlphaFoldDB" id="A0AAJ4P856"/>
<gene>
    <name evidence="1" type="ORF">EVX74_016890</name>
</gene>
<geneLocation type="plasmid" evidence="1 2">
    <name>pAL_065-2</name>
</geneLocation>
<dbReference type="EMBL" id="CP078046">
    <property type="protein sequence ID" value="QXR09048.1"/>
    <property type="molecule type" value="Genomic_DNA"/>
</dbReference>
<reference evidence="1" key="2">
    <citation type="journal article" date="2019" name="Nat. Commun.">
        <title>Spatiotemporal dynamics of multidrug resistant bacteria on intensive care unit surfaces.</title>
        <authorList>
            <person name="D'Souza A.W."/>
            <person name="Potter R.F."/>
            <person name="Wallace M."/>
            <person name="Shupe A."/>
            <person name="Patel S."/>
            <person name="Sun X."/>
            <person name="Gul D."/>
            <person name="Kwon J.H."/>
            <person name="Andleeb S."/>
            <person name="Burnham C.D."/>
            <person name="Dantas G."/>
        </authorList>
    </citation>
    <scope>NUCLEOTIDE SEQUENCE</scope>
    <source>
        <strain evidence="1">AL_065</strain>
    </source>
</reference>
<proteinExistence type="predicted"/>
<protein>
    <submittedName>
        <fullName evidence="1">Replication initiation protein</fullName>
    </submittedName>
</protein>
<reference evidence="1" key="1">
    <citation type="submission" date="2018-10" db="EMBL/GenBank/DDBJ databases">
        <authorList>
            <person name="D'Souza A.W."/>
            <person name="Potter R.F."/>
            <person name="Wallace M."/>
            <person name="Shupe A."/>
            <person name="Patel S."/>
            <person name="Sun S."/>
            <person name="Gul D."/>
            <person name="Kwon J.H."/>
            <person name="Andleeb S."/>
            <person name="Burnham C.-A.D."/>
            <person name="Dantas G."/>
        </authorList>
    </citation>
    <scope>NUCLEOTIDE SEQUENCE</scope>
    <source>
        <strain evidence="1">AL_065</strain>
        <plasmid evidence="1">pAL_065-2</plasmid>
    </source>
</reference>
<organism evidence="1 2">
    <name type="scientific">Acinetobacter lwoffii</name>
    <dbReference type="NCBI Taxonomy" id="28090"/>
    <lineage>
        <taxon>Bacteria</taxon>
        <taxon>Pseudomonadati</taxon>
        <taxon>Pseudomonadota</taxon>
        <taxon>Gammaproteobacteria</taxon>
        <taxon>Moraxellales</taxon>
        <taxon>Moraxellaceae</taxon>
        <taxon>Acinetobacter</taxon>
    </lineage>
</organism>
<dbReference type="RefSeq" id="WP_129717990.1">
    <property type="nucleotide sequence ID" value="NZ_CP078046.1"/>
</dbReference>
<accession>A0AAJ4P856</accession>
<dbReference type="Proteomes" id="UP000293391">
    <property type="component" value="Plasmid pAL_065-2"/>
</dbReference>
<reference evidence="1" key="3">
    <citation type="submission" date="2021-06" db="EMBL/GenBank/DDBJ databases">
        <authorList>
            <person name="Diorio-Toth L."/>
        </authorList>
    </citation>
    <scope>NUCLEOTIDE SEQUENCE</scope>
    <source>
        <strain evidence="1">AL_065</strain>
        <plasmid evidence="1">pAL_065-2</plasmid>
    </source>
</reference>
<keyword evidence="1" id="KW-0614">Plasmid</keyword>
<evidence type="ECO:0000313" key="2">
    <source>
        <dbReference type="Proteomes" id="UP000293391"/>
    </source>
</evidence>
<dbReference type="Pfam" id="PF03090">
    <property type="entry name" value="Replicase"/>
    <property type="match status" value="1"/>
</dbReference>